<dbReference type="InterPro" id="IPR017961">
    <property type="entry name" value="DNA_pol_Y-fam_little_finger"/>
</dbReference>
<dbReference type="CDD" id="cd03586">
    <property type="entry name" value="PolY_Pol_IV_kappa"/>
    <property type="match status" value="1"/>
</dbReference>
<evidence type="ECO:0000259" key="16">
    <source>
        <dbReference type="PROSITE" id="PS50173"/>
    </source>
</evidence>
<comment type="subunit">
    <text evidence="15">Monomer.</text>
</comment>
<dbReference type="Gene3D" id="3.40.1170.60">
    <property type="match status" value="1"/>
</dbReference>
<evidence type="ECO:0000256" key="1">
    <source>
        <dbReference type="ARBA" id="ARBA00004496"/>
    </source>
</evidence>
<evidence type="ECO:0000256" key="10">
    <source>
        <dbReference type="ARBA" id="ARBA00022842"/>
    </source>
</evidence>
<keyword evidence="8 15" id="KW-0479">Metal-binding</keyword>
<dbReference type="HAMAP" id="MF_01113">
    <property type="entry name" value="DNApol_IV"/>
    <property type="match status" value="1"/>
</dbReference>
<organism evidence="17 18">
    <name type="scientific">Candidatus Harrisonbacteria bacterium CG10_big_fil_rev_8_21_14_0_10_49_15</name>
    <dbReference type="NCBI Taxonomy" id="1974587"/>
    <lineage>
        <taxon>Bacteria</taxon>
        <taxon>Candidatus Harrisoniibacteriota</taxon>
    </lineage>
</organism>
<evidence type="ECO:0000256" key="5">
    <source>
        <dbReference type="ARBA" id="ARBA00022679"/>
    </source>
</evidence>
<keyword evidence="6 15" id="KW-0548">Nucleotidyltransferase</keyword>
<comment type="cofactor">
    <cofactor evidence="15">
        <name>Mg(2+)</name>
        <dbReference type="ChEBI" id="CHEBI:18420"/>
    </cofactor>
    <text evidence="15">Binds 2 magnesium ions per subunit.</text>
</comment>
<dbReference type="Pfam" id="PF00817">
    <property type="entry name" value="IMS"/>
    <property type="match status" value="1"/>
</dbReference>
<dbReference type="GO" id="GO:0005737">
    <property type="term" value="C:cytoplasm"/>
    <property type="evidence" value="ECO:0007669"/>
    <property type="project" value="UniProtKB-SubCell"/>
</dbReference>
<evidence type="ECO:0000313" key="18">
    <source>
        <dbReference type="Proteomes" id="UP000229526"/>
    </source>
</evidence>
<dbReference type="Gene3D" id="1.10.150.20">
    <property type="entry name" value="5' to 3' exonuclease, C-terminal subdomain"/>
    <property type="match status" value="1"/>
</dbReference>
<dbReference type="EMBL" id="PFBD01000020">
    <property type="protein sequence ID" value="PIR87036.1"/>
    <property type="molecule type" value="Genomic_DNA"/>
</dbReference>
<dbReference type="PANTHER" id="PTHR11076:SF33">
    <property type="entry name" value="DNA POLYMERASE KAPPA"/>
    <property type="match status" value="1"/>
</dbReference>
<keyword evidence="11 15" id="KW-0239">DNA-directed DNA polymerase</keyword>
<evidence type="ECO:0000256" key="8">
    <source>
        <dbReference type="ARBA" id="ARBA00022723"/>
    </source>
</evidence>
<evidence type="ECO:0000313" key="17">
    <source>
        <dbReference type="EMBL" id="PIR87036.1"/>
    </source>
</evidence>
<dbReference type="GO" id="GO:0003887">
    <property type="term" value="F:DNA-directed DNA polymerase activity"/>
    <property type="evidence" value="ECO:0007669"/>
    <property type="project" value="UniProtKB-UniRule"/>
</dbReference>
<reference evidence="18" key="1">
    <citation type="submission" date="2017-09" db="EMBL/GenBank/DDBJ databases">
        <title>Depth-based differentiation of microbial function through sediment-hosted aquifers and enrichment of novel symbionts in the deep terrestrial subsurface.</title>
        <authorList>
            <person name="Probst A.J."/>
            <person name="Ladd B."/>
            <person name="Jarett J.K."/>
            <person name="Geller-Mcgrath D.E."/>
            <person name="Sieber C.M.K."/>
            <person name="Emerson J.B."/>
            <person name="Anantharaman K."/>
            <person name="Thomas B.C."/>
            <person name="Malmstrom R."/>
            <person name="Stieglmeier M."/>
            <person name="Klingl A."/>
            <person name="Woyke T."/>
            <person name="Ryan C.M."/>
            <person name="Banfield J.F."/>
        </authorList>
    </citation>
    <scope>NUCLEOTIDE SEQUENCE [LARGE SCALE GENOMIC DNA]</scope>
</reference>
<dbReference type="InterPro" id="IPR050116">
    <property type="entry name" value="DNA_polymerase-Y"/>
</dbReference>
<dbReference type="Proteomes" id="UP000229526">
    <property type="component" value="Unassembled WGS sequence"/>
</dbReference>
<keyword evidence="4 15" id="KW-0963">Cytoplasm</keyword>
<dbReference type="InterPro" id="IPR043128">
    <property type="entry name" value="Rev_trsase/Diguanyl_cyclase"/>
</dbReference>
<comment type="similarity">
    <text evidence="2 15">Belongs to the DNA polymerase type-Y family.</text>
</comment>
<feature type="binding site" evidence="15">
    <location>
        <position position="8"/>
    </location>
    <ligand>
        <name>Mg(2+)</name>
        <dbReference type="ChEBI" id="CHEBI:18420"/>
    </ligand>
</feature>
<proteinExistence type="inferred from homology"/>
<keyword evidence="12 15" id="KW-0238">DNA-binding</keyword>
<evidence type="ECO:0000256" key="3">
    <source>
        <dbReference type="ARBA" id="ARBA00022457"/>
    </source>
</evidence>
<dbReference type="Gene3D" id="3.30.70.270">
    <property type="match status" value="1"/>
</dbReference>
<name>A0A2H0UMY4_9BACT</name>
<keyword evidence="9 15" id="KW-0227">DNA damage</keyword>
<evidence type="ECO:0000256" key="4">
    <source>
        <dbReference type="ARBA" id="ARBA00022490"/>
    </source>
</evidence>
<dbReference type="SUPFAM" id="SSF56672">
    <property type="entry name" value="DNA/RNA polymerases"/>
    <property type="match status" value="1"/>
</dbReference>
<dbReference type="Gene3D" id="3.30.1490.100">
    <property type="entry name" value="DNA polymerase, Y-family, little finger domain"/>
    <property type="match status" value="1"/>
</dbReference>
<dbReference type="SUPFAM" id="SSF100879">
    <property type="entry name" value="Lesion bypass DNA polymerase (Y-family), little finger domain"/>
    <property type="match status" value="1"/>
</dbReference>
<keyword evidence="7 15" id="KW-0235">DNA replication</keyword>
<feature type="domain" description="UmuC" evidence="16">
    <location>
        <begin position="4"/>
        <end position="210"/>
    </location>
</feature>
<dbReference type="InterPro" id="IPR053848">
    <property type="entry name" value="IMS_HHH_1"/>
</dbReference>
<keyword evidence="10 15" id="KW-0460">Magnesium</keyword>
<dbReference type="GO" id="GO:0006281">
    <property type="term" value="P:DNA repair"/>
    <property type="evidence" value="ECO:0007669"/>
    <property type="project" value="UniProtKB-UniRule"/>
</dbReference>
<feature type="site" description="Substrate discrimination" evidence="15">
    <location>
        <position position="13"/>
    </location>
</feature>
<dbReference type="EC" id="2.7.7.7" evidence="15"/>
<keyword evidence="13 15" id="KW-0234">DNA repair</keyword>
<feature type="binding site" evidence="15">
    <location>
        <position position="121"/>
    </location>
    <ligand>
        <name>Mg(2+)</name>
        <dbReference type="ChEBI" id="CHEBI:18420"/>
    </ligand>
</feature>
<dbReference type="GO" id="GO:0006261">
    <property type="term" value="P:DNA-templated DNA replication"/>
    <property type="evidence" value="ECO:0007669"/>
    <property type="project" value="UniProtKB-UniRule"/>
</dbReference>
<comment type="function">
    <text evidence="15">Poorly processive, error-prone DNA polymerase involved in untargeted mutagenesis. Copies undamaged DNA at stalled replication forks, which arise in vivo from mismatched or misaligned primer ends. These misaligned primers can be extended by PolIV. Exhibits no 3'-5' exonuclease (proofreading) activity. May be involved in translesional synthesis, in conjunction with the beta clamp from PolIII.</text>
</comment>
<dbReference type="AlphaFoldDB" id="A0A2H0UMY4"/>
<dbReference type="InterPro" id="IPR001126">
    <property type="entry name" value="UmuC"/>
</dbReference>
<dbReference type="InterPro" id="IPR043502">
    <property type="entry name" value="DNA/RNA_pol_sf"/>
</dbReference>
<dbReference type="Pfam" id="PF21999">
    <property type="entry name" value="IMS_HHH_1"/>
    <property type="match status" value="1"/>
</dbReference>
<dbReference type="Pfam" id="PF11799">
    <property type="entry name" value="IMS_C"/>
    <property type="match status" value="1"/>
</dbReference>
<gene>
    <name evidence="15" type="primary">dinB</name>
    <name evidence="17" type="ORF">COU11_02285</name>
</gene>
<evidence type="ECO:0000256" key="9">
    <source>
        <dbReference type="ARBA" id="ARBA00022763"/>
    </source>
</evidence>
<dbReference type="PANTHER" id="PTHR11076">
    <property type="entry name" value="DNA REPAIR POLYMERASE UMUC / TRANSFERASE FAMILY MEMBER"/>
    <property type="match status" value="1"/>
</dbReference>
<evidence type="ECO:0000256" key="13">
    <source>
        <dbReference type="ARBA" id="ARBA00023204"/>
    </source>
</evidence>
<keyword evidence="5 15" id="KW-0808">Transferase</keyword>
<accession>A0A2H0UMY4</accession>
<evidence type="ECO:0000256" key="15">
    <source>
        <dbReference type="HAMAP-Rule" id="MF_01113"/>
    </source>
</evidence>
<sequence>MRIVLHVDMDAFFAAVEERDKLRLRGRPIVVGSDPKAGKGRGVVSTANYAARKYGIHSALPITKAWQLSQQAKKAGKPEVVFMGVDMAKYARVSANIMQYLESLVTSGEWQGGAFEQASVDEAYLEFPISNFQLSNNDEMWQWAAEKAGEIKAHIKHEFGLTASIGVGPNKLIAKIASDRQKPDGLTVVPEEAVQDFLDPLPVRVIPGIGPKAEAQLMSLGVKRVGELRGMPKEKLLAEFGKHGEGMYRQARGISDSVVAPGGPAKSIGLHRTFGKDTLDSVVLMSELKDMAAEIGADVARDGRLYRTVVLTVRFSNFKTQTRSHTLEAPDKDVKTLETEGLKLLMPFLDSRENPGRQKIRLIGLRVEKFVAHGNEEKGSMKKEKGNAQQGLF</sequence>
<dbReference type="NCBIfam" id="NF002677">
    <property type="entry name" value="PRK02406.1"/>
    <property type="match status" value="1"/>
</dbReference>
<evidence type="ECO:0000256" key="11">
    <source>
        <dbReference type="ARBA" id="ARBA00022932"/>
    </source>
</evidence>
<dbReference type="PROSITE" id="PS50173">
    <property type="entry name" value="UMUC"/>
    <property type="match status" value="1"/>
</dbReference>
<keyword evidence="3 15" id="KW-0515">Mutator protein</keyword>
<dbReference type="GO" id="GO:0003684">
    <property type="term" value="F:damaged DNA binding"/>
    <property type="evidence" value="ECO:0007669"/>
    <property type="project" value="InterPro"/>
</dbReference>
<comment type="catalytic activity">
    <reaction evidence="14 15">
        <text>DNA(n) + a 2'-deoxyribonucleoside 5'-triphosphate = DNA(n+1) + diphosphate</text>
        <dbReference type="Rhea" id="RHEA:22508"/>
        <dbReference type="Rhea" id="RHEA-COMP:17339"/>
        <dbReference type="Rhea" id="RHEA-COMP:17340"/>
        <dbReference type="ChEBI" id="CHEBI:33019"/>
        <dbReference type="ChEBI" id="CHEBI:61560"/>
        <dbReference type="ChEBI" id="CHEBI:173112"/>
        <dbReference type="EC" id="2.7.7.7"/>
    </reaction>
</comment>
<dbReference type="InterPro" id="IPR022880">
    <property type="entry name" value="DNApol_IV"/>
</dbReference>
<protein>
    <recommendedName>
        <fullName evidence="15">DNA polymerase IV</fullName>
        <shortName evidence="15">Pol IV</shortName>
        <ecNumber evidence="15">2.7.7.7</ecNumber>
    </recommendedName>
</protein>
<evidence type="ECO:0000256" key="6">
    <source>
        <dbReference type="ARBA" id="ARBA00022695"/>
    </source>
</evidence>
<dbReference type="InterPro" id="IPR036775">
    <property type="entry name" value="DNA_pol_Y-fam_lit_finger_sf"/>
</dbReference>
<comment type="caution">
    <text evidence="17">The sequence shown here is derived from an EMBL/GenBank/DDBJ whole genome shotgun (WGS) entry which is preliminary data.</text>
</comment>
<dbReference type="GO" id="GO:0042276">
    <property type="term" value="P:error-prone translesion synthesis"/>
    <property type="evidence" value="ECO:0007669"/>
    <property type="project" value="TreeGrafter"/>
</dbReference>
<evidence type="ECO:0000256" key="7">
    <source>
        <dbReference type="ARBA" id="ARBA00022705"/>
    </source>
</evidence>
<evidence type="ECO:0000256" key="14">
    <source>
        <dbReference type="ARBA" id="ARBA00049244"/>
    </source>
</evidence>
<evidence type="ECO:0000256" key="2">
    <source>
        <dbReference type="ARBA" id="ARBA00010945"/>
    </source>
</evidence>
<dbReference type="GO" id="GO:0000287">
    <property type="term" value="F:magnesium ion binding"/>
    <property type="evidence" value="ECO:0007669"/>
    <property type="project" value="UniProtKB-UniRule"/>
</dbReference>
<comment type="subcellular location">
    <subcellularLocation>
        <location evidence="1 15">Cytoplasm</location>
    </subcellularLocation>
</comment>
<feature type="active site" evidence="15">
    <location>
        <position position="122"/>
    </location>
</feature>
<evidence type="ECO:0000256" key="12">
    <source>
        <dbReference type="ARBA" id="ARBA00023125"/>
    </source>
</evidence>